<proteinExistence type="inferred from homology"/>
<dbReference type="RefSeq" id="WP_026220060.1">
    <property type="nucleotide sequence ID" value="NZ_LLZU01000001.1"/>
</dbReference>
<dbReference type="InterPro" id="IPR005158">
    <property type="entry name" value="BTAD"/>
</dbReference>
<protein>
    <recommendedName>
        <fullName evidence="8">OmpR/PhoB-type domain-containing protein</fullName>
    </recommendedName>
</protein>
<keyword evidence="5" id="KW-0804">Transcription</keyword>
<comment type="similarity">
    <text evidence="1">Belongs to the AfsR/DnrI/RedD regulatory family.</text>
</comment>
<accession>A0A0T6LZK3</accession>
<dbReference type="Gene3D" id="1.10.10.10">
    <property type="entry name" value="Winged helix-like DNA-binding domain superfamily/Winged helix DNA-binding domain"/>
    <property type="match status" value="1"/>
</dbReference>
<dbReference type="PANTHER" id="PTHR35807:SF1">
    <property type="entry name" value="TRANSCRIPTIONAL REGULATOR REDD"/>
    <property type="match status" value="1"/>
</dbReference>
<evidence type="ECO:0000256" key="6">
    <source>
        <dbReference type="PROSITE-ProRule" id="PRU01091"/>
    </source>
</evidence>
<dbReference type="InterPro" id="IPR016032">
    <property type="entry name" value="Sig_transdc_resp-reg_C-effctor"/>
</dbReference>
<evidence type="ECO:0000256" key="7">
    <source>
        <dbReference type="SAM" id="MobiDB-lite"/>
    </source>
</evidence>
<gene>
    <name evidence="9" type="ORF">AQ490_00470</name>
</gene>
<dbReference type="InterPro" id="IPR001867">
    <property type="entry name" value="OmpR/PhoB-type_DNA-bd"/>
</dbReference>
<dbReference type="PANTHER" id="PTHR35807">
    <property type="entry name" value="TRANSCRIPTIONAL REGULATOR REDD-RELATED"/>
    <property type="match status" value="1"/>
</dbReference>
<dbReference type="InterPro" id="IPR011990">
    <property type="entry name" value="TPR-like_helical_dom_sf"/>
</dbReference>
<keyword evidence="10" id="KW-1185">Reference proteome</keyword>
<dbReference type="eggNOG" id="COG3629">
    <property type="taxonomic scope" value="Bacteria"/>
</dbReference>
<evidence type="ECO:0000256" key="4">
    <source>
        <dbReference type="ARBA" id="ARBA00023125"/>
    </source>
</evidence>
<dbReference type="Gene3D" id="1.25.40.10">
    <property type="entry name" value="Tetratricopeptide repeat domain"/>
    <property type="match status" value="1"/>
</dbReference>
<comment type="caution">
    <text evidence="9">The sequence shown here is derived from an EMBL/GenBank/DDBJ whole genome shotgun (WGS) entry which is preliminary data.</text>
</comment>
<feature type="DNA-binding region" description="OmpR/PhoB-type" evidence="6">
    <location>
        <begin position="1"/>
        <end position="85"/>
    </location>
</feature>
<dbReference type="SUPFAM" id="SSF46894">
    <property type="entry name" value="C-terminal effector domain of the bipartite response regulators"/>
    <property type="match status" value="1"/>
</dbReference>
<keyword evidence="4 6" id="KW-0238">DNA-binding</keyword>
<dbReference type="AlphaFoldDB" id="A0A0T6LZK3"/>
<feature type="region of interest" description="Disordered" evidence="7">
    <location>
        <begin position="236"/>
        <end position="291"/>
    </location>
</feature>
<evidence type="ECO:0000259" key="8">
    <source>
        <dbReference type="PROSITE" id="PS51755"/>
    </source>
</evidence>
<evidence type="ECO:0000256" key="3">
    <source>
        <dbReference type="ARBA" id="ARBA00023015"/>
    </source>
</evidence>
<dbReference type="GO" id="GO:0003677">
    <property type="term" value="F:DNA binding"/>
    <property type="evidence" value="ECO:0007669"/>
    <property type="project" value="UniProtKB-UniRule"/>
</dbReference>
<organism evidence="9 10">
    <name type="scientific">Wenjunlia vitaminophila</name>
    <name type="common">Streptomyces vitaminophilus</name>
    <dbReference type="NCBI Taxonomy" id="76728"/>
    <lineage>
        <taxon>Bacteria</taxon>
        <taxon>Bacillati</taxon>
        <taxon>Actinomycetota</taxon>
        <taxon>Actinomycetes</taxon>
        <taxon>Kitasatosporales</taxon>
        <taxon>Streptomycetaceae</taxon>
        <taxon>Wenjunlia</taxon>
    </lineage>
</organism>
<evidence type="ECO:0000313" key="9">
    <source>
        <dbReference type="EMBL" id="KRV51282.1"/>
    </source>
</evidence>
<keyword evidence="2" id="KW-0902">Two-component regulatory system</keyword>
<dbReference type="Pfam" id="PF03704">
    <property type="entry name" value="BTAD"/>
    <property type="match status" value="1"/>
</dbReference>
<dbReference type="GO" id="GO:0000160">
    <property type="term" value="P:phosphorelay signal transduction system"/>
    <property type="evidence" value="ECO:0007669"/>
    <property type="project" value="UniProtKB-KW"/>
</dbReference>
<dbReference type="Proteomes" id="UP000050867">
    <property type="component" value="Unassembled WGS sequence"/>
</dbReference>
<dbReference type="PROSITE" id="PS51755">
    <property type="entry name" value="OMPR_PHOB"/>
    <property type="match status" value="1"/>
</dbReference>
<dbReference type="STRING" id="76728.AQ490_00470"/>
<name>A0A0T6LZK3_WENVI</name>
<keyword evidence="3" id="KW-0805">Transcription regulation</keyword>
<dbReference type="GO" id="GO:0006355">
    <property type="term" value="P:regulation of DNA-templated transcription"/>
    <property type="evidence" value="ECO:0007669"/>
    <property type="project" value="InterPro"/>
</dbReference>
<feature type="domain" description="OmpR/PhoB-type" evidence="8">
    <location>
        <begin position="1"/>
        <end position="85"/>
    </location>
</feature>
<dbReference type="SUPFAM" id="SSF48452">
    <property type="entry name" value="TPR-like"/>
    <property type="match status" value="1"/>
</dbReference>
<dbReference type="SMART" id="SM01043">
    <property type="entry name" value="BTAD"/>
    <property type="match status" value="1"/>
</dbReference>
<dbReference type="SMART" id="SM00862">
    <property type="entry name" value="Trans_reg_C"/>
    <property type="match status" value="1"/>
</dbReference>
<evidence type="ECO:0000256" key="1">
    <source>
        <dbReference type="ARBA" id="ARBA00005820"/>
    </source>
</evidence>
<dbReference type="CDD" id="cd15831">
    <property type="entry name" value="BTAD"/>
    <property type="match status" value="1"/>
</dbReference>
<dbReference type="EMBL" id="LLZU01000001">
    <property type="protein sequence ID" value="KRV51282.1"/>
    <property type="molecule type" value="Genomic_DNA"/>
</dbReference>
<evidence type="ECO:0000313" key="10">
    <source>
        <dbReference type="Proteomes" id="UP000050867"/>
    </source>
</evidence>
<evidence type="ECO:0000256" key="2">
    <source>
        <dbReference type="ARBA" id="ARBA00023012"/>
    </source>
</evidence>
<reference evidence="9 10" key="1">
    <citation type="submission" date="2015-10" db="EMBL/GenBank/DDBJ databases">
        <title>Draft genome sequence of pyrrolomycin-producing Streptomyces vitaminophilus.</title>
        <authorList>
            <person name="Graham D.E."/>
            <person name="Mahan K.M."/>
            <person name="Klingeman D.M."/>
            <person name="Hettich R.L."/>
            <person name="Parry R.J."/>
        </authorList>
    </citation>
    <scope>NUCLEOTIDE SEQUENCE [LARGE SCALE GENOMIC DNA]</scope>
    <source>
        <strain evidence="9 10">ATCC 31673</strain>
    </source>
</reference>
<dbReference type="InterPro" id="IPR036388">
    <property type="entry name" value="WH-like_DNA-bd_sf"/>
</dbReference>
<evidence type="ECO:0000256" key="5">
    <source>
        <dbReference type="ARBA" id="ARBA00023163"/>
    </source>
</evidence>
<sequence>MLGPVRAHRGDEQLTIGASQQRVVLSALLLRAGETVTPGTLMNAVWGQHPPQRAVQGLRTYVLRLCQVVGPGVLVPESGGYALRLPPGRVDLQVCERLAADAARARAAGEPALARRLLTSALDLWDGEALLGVPGRYAQAQRARLSEWRLTLLEQRLELDLALGGHREAVAEITALTARFPLRQRLRGLLMLALYRGGRRTDALAVFAVTERLLREELGVPPSPELTHLHQRILAADPAPPRRPRHAGPDGGPAGRRPGAAAHSWGRSRSRSTTTGAWSEAPLPLRSSRST</sequence>
<dbReference type="InterPro" id="IPR051677">
    <property type="entry name" value="AfsR-DnrI-RedD_regulator"/>
</dbReference>